<reference evidence="1 2" key="1">
    <citation type="submission" date="2020-07" db="EMBL/GenBank/DDBJ databases">
        <title>Genome of Haloechinothrix sp.</title>
        <authorList>
            <person name="Tang S.-K."/>
            <person name="Yang L."/>
            <person name="Zhu W.-Y."/>
        </authorList>
    </citation>
    <scope>NUCLEOTIDE SEQUENCE [LARGE SCALE GENOMIC DNA]</scope>
    <source>
        <strain evidence="1 2">YIM 98757</strain>
    </source>
</reference>
<comment type="caution">
    <text evidence="1">The sequence shown here is derived from an EMBL/GenBank/DDBJ whole genome shotgun (WGS) entry which is preliminary data.</text>
</comment>
<evidence type="ECO:0000313" key="1">
    <source>
        <dbReference type="EMBL" id="MBA0127280.1"/>
    </source>
</evidence>
<keyword evidence="2" id="KW-1185">Reference proteome</keyword>
<proteinExistence type="predicted"/>
<gene>
    <name evidence="1" type="ORF">H0B56_17150</name>
</gene>
<organism evidence="1 2">
    <name type="scientific">Haloechinothrix aidingensis</name>
    <dbReference type="NCBI Taxonomy" id="2752311"/>
    <lineage>
        <taxon>Bacteria</taxon>
        <taxon>Bacillati</taxon>
        <taxon>Actinomycetota</taxon>
        <taxon>Actinomycetes</taxon>
        <taxon>Pseudonocardiales</taxon>
        <taxon>Pseudonocardiaceae</taxon>
        <taxon>Haloechinothrix</taxon>
    </lineage>
</organism>
<sequence length="200" mass="22283">MTSVSVEAWSHGDGYLIVDTQEWIDDRGEYAADLTEDLRAWMDENGHDHPYDAVIVAWISARTGEPPVGLHGDGEVWSHNLLSSADHLIDDLGFVVLSSAEHGDLMIIVSDHLGLYVAPTVYRSTVTELEDWADYSNATGECAHGHRWTTDDTVTLHAWDGSDMTVYRVPDQVRVPFGDRDRAYVACPTCGKAVRFTCRF</sequence>
<protein>
    <submittedName>
        <fullName evidence="1">Uncharacterized protein</fullName>
    </submittedName>
</protein>
<dbReference type="AlphaFoldDB" id="A0A838ADH2"/>
<dbReference type="Proteomes" id="UP000582974">
    <property type="component" value="Unassembled WGS sequence"/>
</dbReference>
<evidence type="ECO:0000313" key="2">
    <source>
        <dbReference type="Proteomes" id="UP000582974"/>
    </source>
</evidence>
<name>A0A838ADH2_9PSEU</name>
<dbReference type="EMBL" id="JACCKD010000006">
    <property type="protein sequence ID" value="MBA0127280.1"/>
    <property type="molecule type" value="Genomic_DNA"/>
</dbReference>
<accession>A0A838ADH2</accession>